<evidence type="ECO:0000256" key="5">
    <source>
        <dbReference type="ARBA" id="ARBA00022989"/>
    </source>
</evidence>
<dbReference type="GO" id="GO:0005886">
    <property type="term" value="C:plasma membrane"/>
    <property type="evidence" value="ECO:0007669"/>
    <property type="project" value="TreeGrafter"/>
</dbReference>
<dbReference type="EMBL" id="JAAGWG010000008">
    <property type="protein sequence ID" value="NEK85474.1"/>
    <property type="molecule type" value="Genomic_DNA"/>
</dbReference>
<dbReference type="Gene3D" id="2.60.120.200">
    <property type="match status" value="1"/>
</dbReference>
<keyword evidence="5" id="KW-1133">Transmembrane helix</keyword>
<evidence type="ECO:0000256" key="1">
    <source>
        <dbReference type="ARBA" id="ARBA00004141"/>
    </source>
</evidence>
<dbReference type="Proteomes" id="UP000479241">
    <property type="component" value="Unassembled WGS sequence"/>
</dbReference>
<feature type="signal peptide" evidence="8">
    <location>
        <begin position="1"/>
        <end position="38"/>
    </location>
</feature>
<evidence type="ECO:0000256" key="8">
    <source>
        <dbReference type="SAM" id="SignalP"/>
    </source>
</evidence>
<sequence>MSTSSNAPRRAPVRVVAGTVSLLLAAGSLALLPGVANADSAPLTPSAATPTTVAADALPTVQINGVAWAQAVVGNTVYVGGSFTSARPAGAPAGTGETPRSHLLAYDIRTGELITSFAHDLNGQVLAVAASPDGSRVYVAGDFTAVDGQTRRRVAAFDTATGALLPGFAPAVQSQVAALAVTNDTVYMGGSITAVGSVSRSRLAAVSAADGSLLPWAPVPGVGSTAGNRLPNNPAGNAKTSDAVLALTVAGTGQVIAGGRFDSMNGVKATGVAALDPATGATRPFAINQRLTNQGVNSAVYSLSTSGDLVIGTAYDYYGPGNLEGSFVVEADGGAVVAINDCRGDSYSNYATGGVLYVASHSHDCSQIGGFPEQNPRTHRFGVAFTLGATGTVGTKTLTNANFRGQPAPSLLPWFPTMTPGDYTKQYQAGWSVTGNDKYVVYGGEFPRVNGVGQQGLVRFALPDAAPNRVAPSTDGFTATATSPAPGRVSVTWTATSDQDNANLVYRVEREGQALPVAETVQASTWWNRPAMSAADAGVSGDLRYRVTATDPFGNTVATPWVGVSVAAATGGQTRPYADTVRADGASNHWRLGEATGNAADSIGTRPLTVGAGVTRDQAGAIDGNTAYSFNGSSTASLATTGATAAPNTFTQEAWIQTSSTSGGRIMGFANRATGTSTTFDRQVYLQSNGRISFAVKVPTWFGLSSETRAVTSTASFNDGKWHHVAATMSRSGIALHVDGVLVGSRTDATTGQSYNGYFRVGADKAIAGASTFTGRIDEVALYPTALTAAQIAAHAAGGGIAVPVANMPPTARISATPTGLTAALDARASADSDGTVASYAWDFGNGQKGSGATATHTYATAGSYVVTLAVTDDKGATTTAKTLVTVAPVRVNQAPTAAFTATGRDLAVSVDGAASDDADGTVAAYSWNWGDGSPVADGVTATHTYAAAGTYTVTLTVADDEGATGTASQEVTVTAPIPTAPIAKDTFGRSATGGLGTADVGGDWTVGVGGPRQSVSDGVAELALPGAGNNTGSYLGSVSTTNADIRSSFTLSSVPTGSGTSVYVVARRTATGDEYRVRFRVDADGVVWMALYRSVAGAEAFPGGEQRVSGLTWKPGTTLATRVQVSGTGTTTVTASAWVAGEAEPATPQLTRTDTTGALQAAGSVGLAAYRPSSATAPTAVRFSALRVGLVGAGAHTNVAPDAAFTAAATELSVAVDATGSTDSDGRVARADWAFGDGTTGTGPTATHTYAAAGTYTVRLTVTDDEGATATTTRSVTVTAPPAPPVEEPAEQIAADAFDRAETGRLGTADLGGAWTSAAGASRQSVADGAAILAVNPGNNTGSYLGGVTATDVEVRTTVSFSAVPTSGTGAYAFVTGRRVGTAQYNARIRVLPDGSVGVGLVREVAGVETILGPVTTLAGVTYTPGAPLEIRFRVTGSGATDLALTVWQAGTAEPAAPTLVRTDGAAELQAAGGIGIAAYLSGSATGPVAVRFEGITVTAVR</sequence>
<keyword evidence="6" id="KW-0472">Membrane</keyword>
<evidence type="ECO:0000256" key="3">
    <source>
        <dbReference type="ARBA" id="ARBA00022729"/>
    </source>
</evidence>
<keyword evidence="3 8" id="KW-0732">Signal</keyword>
<dbReference type="InterPro" id="IPR006558">
    <property type="entry name" value="LamG-like"/>
</dbReference>
<dbReference type="InterPro" id="IPR001791">
    <property type="entry name" value="Laminin_G"/>
</dbReference>
<dbReference type="PANTHER" id="PTHR46730:SF1">
    <property type="entry name" value="PLAT DOMAIN-CONTAINING PROTEIN"/>
    <property type="match status" value="1"/>
</dbReference>
<name>A0A6L9W1Z2_9ACTN</name>
<comment type="subcellular location">
    <subcellularLocation>
        <location evidence="1">Membrane</location>
        <topology evidence="1">Multi-pass membrane protein</topology>
    </subcellularLocation>
</comment>
<keyword evidence="7" id="KW-1015">Disulfide bond</keyword>
<evidence type="ECO:0000259" key="10">
    <source>
        <dbReference type="PROSITE" id="PS50093"/>
    </source>
</evidence>
<dbReference type="SUPFAM" id="SSF49299">
    <property type="entry name" value="PKD domain"/>
    <property type="match status" value="3"/>
</dbReference>
<dbReference type="InterPro" id="IPR035986">
    <property type="entry name" value="PKD_dom_sf"/>
</dbReference>
<evidence type="ECO:0000256" key="4">
    <source>
        <dbReference type="ARBA" id="ARBA00022737"/>
    </source>
</evidence>
<dbReference type="InterPro" id="IPR015943">
    <property type="entry name" value="WD40/YVTN_repeat-like_dom_sf"/>
</dbReference>
<evidence type="ECO:0000256" key="2">
    <source>
        <dbReference type="ARBA" id="ARBA00022692"/>
    </source>
</evidence>
<dbReference type="RefSeq" id="WP_163203512.1">
    <property type="nucleotide sequence ID" value="NZ_JAAGWG010000008.1"/>
</dbReference>
<dbReference type="Pfam" id="PF18911">
    <property type="entry name" value="PKD_4"/>
    <property type="match status" value="3"/>
</dbReference>
<dbReference type="CDD" id="cd00146">
    <property type="entry name" value="PKD"/>
    <property type="match status" value="3"/>
</dbReference>
<feature type="domain" description="PKD" evidence="10">
    <location>
        <begin position="1202"/>
        <end position="1282"/>
    </location>
</feature>
<feature type="chain" id="PRO_5027111505" evidence="8">
    <location>
        <begin position="39"/>
        <end position="1503"/>
    </location>
</feature>
<dbReference type="SMART" id="SM00089">
    <property type="entry name" value="PKD"/>
    <property type="match status" value="3"/>
</dbReference>
<dbReference type="SUPFAM" id="SSF49899">
    <property type="entry name" value="Concanavalin A-like lectins/glucanases"/>
    <property type="match status" value="1"/>
</dbReference>
<dbReference type="InterPro" id="IPR000601">
    <property type="entry name" value="PKD_dom"/>
</dbReference>
<keyword evidence="2" id="KW-0812">Transmembrane</keyword>
<comment type="caution">
    <text evidence="11">The sequence shown here is derived from an EMBL/GenBank/DDBJ whole genome shotgun (WGS) entry which is preliminary data.</text>
</comment>
<gene>
    <name evidence="11" type="ORF">GCU60_06830</name>
</gene>
<dbReference type="InterPro" id="IPR022409">
    <property type="entry name" value="PKD/Chitinase_dom"/>
</dbReference>
<dbReference type="SUPFAM" id="SSF50969">
    <property type="entry name" value="YVTN repeat-like/Quinoprotein amine dehydrogenase"/>
    <property type="match status" value="1"/>
</dbReference>
<evidence type="ECO:0000313" key="12">
    <source>
        <dbReference type="Proteomes" id="UP000479241"/>
    </source>
</evidence>
<evidence type="ECO:0000256" key="7">
    <source>
        <dbReference type="ARBA" id="ARBA00023157"/>
    </source>
</evidence>
<evidence type="ECO:0000259" key="9">
    <source>
        <dbReference type="PROSITE" id="PS50025"/>
    </source>
</evidence>
<dbReference type="InterPro" id="IPR011044">
    <property type="entry name" value="Quino_amine_DH_bsu"/>
</dbReference>
<dbReference type="Gene3D" id="2.60.40.10">
    <property type="entry name" value="Immunoglobulins"/>
    <property type="match status" value="3"/>
</dbReference>
<dbReference type="CDD" id="cd00110">
    <property type="entry name" value="LamG"/>
    <property type="match status" value="1"/>
</dbReference>
<proteinExistence type="predicted"/>
<evidence type="ECO:0000256" key="6">
    <source>
        <dbReference type="ARBA" id="ARBA00023136"/>
    </source>
</evidence>
<feature type="domain" description="Laminin G" evidence="9">
    <location>
        <begin position="627"/>
        <end position="805"/>
    </location>
</feature>
<dbReference type="GO" id="GO:0005975">
    <property type="term" value="P:carbohydrate metabolic process"/>
    <property type="evidence" value="ECO:0007669"/>
    <property type="project" value="UniProtKB-ARBA"/>
</dbReference>
<dbReference type="InterPro" id="IPR013320">
    <property type="entry name" value="ConA-like_dom_sf"/>
</dbReference>
<keyword evidence="4" id="KW-0677">Repeat</keyword>
<dbReference type="GO" id="GO:0006816">
    <property type="term" value="P:calcium ion transport"/>
    <property type="evidence" value="ECO:0007669"/>
    <property type="project" value="TreeGrafter"/>
</dbReference>
<reference evidence="11 12" key="1">
    <citation type="submission" date="2019-12" db="EMBL/GenBank/DDBJ databases">
        <title>the WGS of Blastococcus saxobsidens 67B17.</title>
        <authorList>
            <person name="Jiang Z."/>
        </authorList>
    </citation>
    <scope>NUCLEOTIDE SEQUENCE [LARGE SCALE GENOMIC DNA]</scope>
    <source>
        <strain evidence="11 12">67B17</strain>
    </source>
</reference>
<dbReference type="GO" id="GO:0005261">
    <property type="term" value="F:monoatomic cation channel activity"/>
    <property type="evidence" value="ECO:0007669"/>
    <property type="project" value="TreeGrafter"/>
</dbReference>
<dbReference type="SMART" id="SM00560">
    <property type="entry name" value="LamGL"/>
    <property type="match status" value="1"/>
</dbReference>
<dbReference type="PANTHER" id="PTHR46730">
    <property type="entry name" value="POLYCYSTIN-1"/>
    <property type="match status" value="1"/>
</dbReference>
<accession>A0A6L9W1Z2</accession>
<dbReference type="PROSITE" id="PS50093">
    <property type="entry name" value="PKD"/>
    <property type="match status" value="3"/>
</dbReference>
<dbReference type="PROSITE" id="PS50025">
    <property type="entry name" value="LAM_G_DOMAIN"/>
    <property type="match status" value="1"/>
</dbReference>
<protein>
    <submittedName>
        <fullName evidence="11">PKD domain-containing protein</fullName>
    </submittedName>
</protein>
<feature type="domain" description="PKD" evidence="10">
    <location>
        <begin position="810"/>
        <end position="887"/>
    </location>
</feature>
<evidence type="ECO:0000313" key="11">
    <source>
        <dbReference type="EMBL" id="NEK85474.1"/>
    </source>
</evidence>
<feature type="domain" description="PKD" evidence="10">
    <location>
        <begin position="896"/>
        <end position="981"/>
    </location>
</feature>
<dbReference type="Pfam" id="PF13385">
    <property type="entry name" value="Laminin_G_3"/>
    <property type="match status" value="1"/>
</dbReference>
<dbReference type="Gene3D" id="2.130.10.10">
    <property type="entry name" value="YVTN repeat-like/Quinoprotein amine dehydrogenase"/>
    <property type="match status" value="1"/>
</dbReference>
<dbReference type="InterPro" id="IPR013783">
    <property type="entry name" value="Ig-like_fold"/>
</dbReference>
<organism evidence="11 12">
    <name type="scientific">Blastococcus saxobsidens</name>
    <dbReference type="NCBI Taxonomy" id="138336"/>
    <lineage>
        <taxon>Bacteria</taxon>
        <taxon>Bacillati</taxon>
        <taxon>Actinomycetota</taxon>
        <taxon>Actinomycetes</taxon>
        <taxon>Geodermatophilales</taxon>
        <taxon>Geodermatophilaceae</taxon>
        <taxon>Blastococcus</taxon>
    </lineage>
</organism>